<evidence type="ECO:0000313" key="4">
    <source>
        <dbReference type="Proteomes" id="UP001219525"/>
    </source>
</evidence>
<dbReference type="PANTHER" id="PTHR31373:SF27">
    <property type="entry name" value="TROVE DOMAIN-CONTAINING PROTEIN"/>
    <property type="match status" value="1"/>
</dbReference>
<dbReference type="AlphaFoldDB" id="A0AAD6Y6C1"/>
<accession>A0AAD6Y6C1</accession>
<dbReference type="Pfam" id="PF11443">
    <property type="entry name" value="DUF2828"/>
    <property type="match status" value="1"/>
</dbReference>
<dbReference type="PIRSF" id="PIRSF015417">
    <property type="entry name" value="T31B5_30_vWA"/>
    <property type="match status" value="1"/>
</dbReference>
<dbReference type="PANTHER" id="PTHR31373">
    <property type="entry name" value="OS06G0652100 PROTEIN"/>
    <property type="match status" value="1"/>
</dbReference>
<feature type="domain" description="DUF7788" evidence="2">
    <location>
        <begin position="514"/>
        <end position="733"/>
    </location>
</feature>
<dbReference type="SUPFAM" id="SSF53300">
    <property type="entry name" value="vWA-like"/>
    <property type="match status" value="1"/>
</dbReference>
<protein>
    <submittedName>
        <fullName evidence="3">Uncharacterized protein</fullName>
    </submittedName>
</protein>
<evidence type="ECO:0000259" key="2">
    <source>
        <dbReference type="Pfam" id="PF25043"/>
    </source>
</evidence>
<dbReference type="InterPro" id="IPR058580">
    <property type="entry name" value="DUF2828"/>
</dbReference>
<dbReference type="Gene3D" id="3.40.50.410">
    <property type="entry name" value="von Willebrand factor, type A domain"/>
    <property type="match status" value="1"/>
</dbReference>
<dbReference type="EMBL" id="JARJCW010000058">
    <property type="protein sequence ID" value="KAJ7201646.1"/>
    <property type="molecule type" value="Genomic_DNA"/>
</dbReference>
<dbReference type="Pfam" id="PF25043">
    <property type="entry name" value="DUF7788"/>
    <property type="match status" value="1"/>
</dbReference>
<keyword evidence="4" id="KW-1185">Reference proteome</keyword>
<reference evidence="3" key="1">
    <citation type="submission" date="2023-03" db="EMBL/GenBank/DDBJ databases">
        <title>Massive genome expansion in bonnet fungi (Mycena s.s.) driven by repeated elements and novel gene families across ecological guilds.</title>
        <authorList>
            <consortium name="Lawrence Berkeley National Laboratory"/>
            <person name="Harder C.B."/>
            <person name="Miyauchi S."/>
            <person name="Viragh M."/>
            <person name="Kuo A."/>
            <person name="Thoen E."/>
            <person name="Andreopoulos B."/>
            <person name="Lu D."/>
            <person name="Skrede I."/>
            <person name="Drula E."/>
            <person name="Henrissat B."/>
            <person name="Morin E."/>
            <person name="Kohler A."/>
            <person name="Barry K."/>
            <person name="LaButti K."/>
            <person name="Morin E."/>
            <person name="Salamov A."/>
            <person name="Lipzen A."/>
            <person name="Mereny Z."/>
            <person name="Hegedus B."/>
            <person name="Baldrian P."/>
            <person name="Stursova M."/>
            <person name="Weitz H."/>
            <person name="Taylor A."/>
            <person name="Grigoriev I.V."/>
            <person name="Nagy L.G."/>
            <person name="Martin F."/>
            <person name="Kauserud H."/>
        </authorList>
    </citation>
    <scope>NUCLEOTIDE SEQUENCE</scope>
    <source>
        <strain evidence="3">9144</strain>
    </source>
</reference>
<dbReference type="InterPro" id="IPR011205">
    <property type="entry name" value="UCP015417_vWA"/>
</dbReference>
<name>A0AAD6Y6C1_9AGAR</name>
<dbReference type="InterPro" id="IPR056690">
    <property type="entry name" value="DUF7788"/>
</dbReference>
<dbReference type="InterPro" id="IPR036465">
    <property type="entry name" value="vWFA_dom_sf"/>
</dbReference>
<feature type="domain" description="DUF2828" evidence="1">
    <location>
        <begin position="90"/>
        <end position="512"/>
    </location>
</feature>
<proteinExistence type="predicted"/>
<evidence type="ECO:0000313" key="3">
    <source>
        <dbReference type="EMBL" id="KAJ7201646.1"/>
    </source>
</evidence>
<organism evidence="3 4">
    <name type="scientific">Mycena pura</name>
    <dbReference type="NCBI Taxonomy" id="153505"/>
    <lineage>
        <taxon>Eukaryota</taxon>
        <taxon>Fungi</taxon>
        <taxon>Dikarya</taxon>
        <taxon>Basidiomycota</taxon>
        <taxon>Agaricomycotina</taxon>
        <taxon>Agaricomycetes</taxon>
        <taxon>Agaricomycetidae</taxon>
        <taxon>Agaricales</taxon>
        <taxon>Marasmiineae</taxon>
        <taxon>Mycenaceae</taxon>
        <taxon>Mycena</taxon>
    </lineage>
</organism>
<comment type="caution">
    <text evidence="3">The sequence shown here is derived from an EMBL/GenBank/DDBJ whole genome shotgun (WGS) entry which is preliminary data.</text>
</comment>
<dbReference type="Proteomes" id="UP001219525">
    <property type="component" value="Unassembled WGS sequence"/>
</dbReference>
<evidence type="ECO:0000259" key="1">
    <source>
        <dbReference type="Pfam" id="PF11443"/>
    </source>
</evidence>
<sequence length="746" mass="84783">MSLLRSRTLSIQRPAQAICLFFCPRRGHSRRVRVSWTRSAQNPVLPVIPELFSPNFLDKLIPASTPSTSDKVKPNTMMDALREFSYRTLTENDAPAYDSTLSPTLDAFQTLTQFRWGTDVWNVLDRAWAEDPDTTLRIIWNLRSIHDGKAEKETFYHAFGWLYEKHPRTAITNLHLLVKPLCSKPGQEKSLAHGYWKDLLNILALATHDELKTDTKLFLFLHKFLVRRPKWKPNSKSRDRLTTKPSFEVDLKPVVKASRAAVGAANHARLEHKLTHDQKYRALYIAVARLFADRILTDWNFLLDCQNPETTADQRKALLRNISLAPKWAPSLLGTHDRHTNIATAISRLIYHAKDAVPRTTFPSALENHTTLEAPDATEILRSFYRRWILTPLRSASLVTETFMSANRWKEIPYHRVSSVCMKRNNKHFFKHDPEGFQKYLISVDKGLRTISGATLIPHELIGEIVRLKSAQPRSLYPDLAKHREEQTAMLIRVVEAQWRTLVQNLREAGTLENSVAICDVSGSMGSLGYPCDPKNVQPILPAISLSLLLAQLARPPFNAGFITFSAKPQFVQLDPSKSLYDTVMDMSEAEWGVNTDLNAVFLRLLLPLAIRHKVKPADMIKRLFIFSDMQFDDAGTHNTATAWETNYDLIQQAYWAAGYDVPEIVYWNLSSYTTMEVLAERKGVALISGFSPAMLKIFMGEEEASDASDEDAVSVKEKVKAEFNPLNIMKKALSKPSYADLKVVD</sequence>
<gene>
    <name evidence="3" type="ORF">GGX14DRAFT_524263</name>
</gene>